<dbReference type="PATRIC" id="fig|1562970.3.peg.830"/>
<dbReference type="GO" id="GO:0016301">
    <property type="term" value="F:kinase activity"/>
    <property type="evidence" value="ECO:0007669"/>
    <property type="project" value="UniProtKB-KW"/>
</dbReference>
<evidence type="ECO:0000256" key="5">
    <source>
        <dbReference type="ARBA" id="ARBA00022741"/>
    </source>
</evidence>
<dbReference type="GO" id="GO:0046872">
    <property type="term" value="F:metal ion binding"/>
    <property type="evidence" value="ECO:0007669"/>
    <property type="project" value="UniProtKB-KW"/>
</dbReference>
<dbReference type="Pfam" id="PF19279">
    <property type="entry name" value="YegS_C"/>
    <property type="match status" value="1"/>
</dbReference>
<keyword evidence="5" id="KW-0547">Nucleotide-binding</keyword>
<evidence type="ECO:0000256" key="2">
    <source>
        <dbReference type="ARBA" id="ARBA00022516"/>
    </source>
</evidence>
<proteinExistence type="predicted"/>
<evidence type="ECO:0000256" key="10">
    <source>
        <dbReference type="ARBA" id="ARBA00023209"/>
    </source>
</evidence>
<gene>
    <name evidence="13" type="ORF">ING2E5B_0835</name>
</gene>
<evidence type="ECO:0000256" key="3">
    <source>
        <dbReference type="ARBA" id="ARBA00022679"/>
    </source>
</evidence>
<dbReference type="EMBL" id="LN515532">
    <property type="protein sequence ID" value="CEA15599.1"/>
    <property type="molecule type" value="Genomic_DNA"/>
</dbReference>
<keyword evidence="7" id="KW-0067">ATP-binding</keyword>
<dbReference type="InterPro" id="IPR017438">
    <property type="entry name" value="ATP-NAD_kinase_N"/>
</dbReference>
<dbReference type="KEGG" id="pbt:ING2E5B_0835"/>
<keyword evidence="4" id="KW-0479">Metal-binding</keyword>
<dbReference type="STRING" id="1562970.ING2E5B_0835"/>
<dbReference type="Proteomes" id="UP000032417">
    <property type="component" value="Chromosome 1"/>
</dbReference>
<dbReference type="InterPro" id="IPR045540">
    <property type="entry name" value="YegS/DAGK_C"/>
</dbReference>
<dbReference type="Gene3D" id="3.40.50.10330">
    <property type="entry name" value="Probable inorganic polyphosphate/atp-NAD kinase, domain 1"/>
    <property type="match status" value="1"/>
</dbReference>
<dbReference type="InterPro" id="IPR016064">
    <property type="entry name" value="NAD/diacylglycerol_kinase_sf"/>
</dbReference>
<dbReference type="Pfam" id="PF00781">
    <property type="entry name" value="DAGK_cat"/>
    <property type="match status" value="1"/>
</dbReference>
<dbReference type="PANTHER" id="PTHR12358:SF106">
    <property type="entry name" value="LIPID KINASE YEGS"/>
    <property type="match status" value="1"/>
</dbReference>
<dbReference type="OrthoDB" id="9786026at2"/>
<keyword evidence="6" id="KW-0418">Kinase</keyword>
<accession>A0A098BY62</accession>
<keyword evidence="9" id="KW-0443">Lipid metabolism</keyword>
<dbReference type="GO" id="GO:0005524">
    <property type="term" value="F:ATP binding"/>
    <property type="evidence" value="ECO:0007669"/>
    <property type="project" value="UniProtKB-KW"/>
</dbReference>
<dbReference type="SMART" id="SM00046">
    <property type="entry name" value="DAGKc"/>
    <property type="match status" value="1"/>
</dbReference>
<evidence type="ECO:0000256" key="1">
    <source>
        <dbReference type="ARBA" id="ARBA00001946"/>
    </source>
</evidence>
<dbReference type="GO" id="GO:0005886">
    <property type="term" value="C:plasma membrane"/>
    <property type="evidence" value="ECO:0007669"/>
    <property type="project" value="TreeGrafter"/>
</dbReference>
<name>A0A098BY62_9BACT</name>
<evidence type="ECO:0000313" key="14">
    <source>
        <dbReference type="Proteomes" id="UP000032417"/>
    </source>
</evidence>
<evidence type="ECO:0000259" key="12">
    <source>
        <dbReference type="PROSITE" id="PS50146"/>
    </source>
</evidence>
<sequence>MAKDKVCLIINPASGTDSKKNIPEDVASAIDQKKQDLIIRVTGYPEHATEIARQAAKKKYKYVIAAGGDGTVNEVARELVNTDTILGILPLGSGNGLARDLGIPIDIEKALEIIINAHTRKIDYGVANGHIFFCTCGFGFDAFVSGRFAEDKKRGPLGYVRNVLESVVDFRAEEYEITYDEGSLTEKAFILTCANASQYGNEAYIAPNASMDDGMMNVSILKPLNALEIPQTTIQLFTKNIEKNSKMISLLTQKLHIKRASPGLMHMDGEPVLTDSEIEVRVIPKGLNVFTPTPSEINEKKRKENETIFNSLTRWFN</sequence>
<dbReference type="InterPro" id="IPR005218">
    <property type="entry name" value="Diacylglycerol/lipid_kinase"/>
</dbReference>
<organism evidence="13 14">
    <name type="scientific">Fermentimonas caenicola</name>
    <dbReference type="NCBI Taxonomy" id="1562970"/>
    <lineage>
        <taxon>Bacteria</taxon>
        <taxon>Pseudomonadati</taxon>
        <taxon>Bacteroidota</taxon>
        <taxon>Bacteroidia</taxon>
        <taxon>Bacteroidales</taxon>
        <taxon>Dysgonomonadaceae</taxon>
        <taxon>Fermentimonas</taxon>
    </lineage>
</organism>
<dbReference type="InterPro" id="IPR050187">
    <property type="entry name" value="Lipid_Phosphate_FormReg"/>
</dbReference>
<evidence type="ECO:0000256" key="6">
    <source>
        <dbReference type="ARBA" id="ARBA00022777"/>
    </source>
</evidence>
<feature type="domain" description="DAGKc" evidence="12">
    <location>
        <begin position="1"/>
        <end position="131"/>
    </location>
</feature>
<dbReference type="HOGENOM" id="CLU_045532_1_2_10"/>
<keyword evidence="14" id="KW-1185">Reference proteome</keyword>
<dbReference type="PROSITE" id="PS50146">
    <property type="entry name" value="DAGK"/>
    <property type="match status" value="1"/>
</dbReference>
<dbReference type="Gene3D" id="2.60.200.40">
    <property type="match status" value="1"/>
</dbReference>
<protein>
    <recommendedName>
        <fullName evidence="12">DAGKc domain-containing protein</fullName>
    </recommendedName>
</protein>
<evidence type="ECO:0000256" key="11">
    <source>
        <dbReference type="ARBA" id="ARBA00023264"/>
    </source>
</evidence>
<evidence type="ECO:0000313" key="13">
    <source>
        <dbReference type="EMBL" id="CEA15599.1"/>
    </source>
</evidence>
<dbReference type="GO" id="GO:0008654">
    <property type="term" value="P:phospholipid biosynthetic process"/>
    <property type="evidence" value="ECO:0007669"/>
    <property type="project" value="UniProtKB-KW"/>
</dbReference>
<reference evidence="13 14" key="1">
    <citation type="submission" date="2014-08" db="EMBL/GenBank/DDBJ databases">
        <authorList>
            <person name="Wibberg D."/>
        </authorList>
    </citation>
    <scope>NUCLEOTIDE SEQUENCE [LARGE SCALE GENOMIC DNA]</scope>
    <source>
        <strain evidence="14">ING2-E5B</strain>
    </source>
</reference>
<keyword evidence="8" id="KW-0460">Magnesium</keyword>
<comment type="cofactor">
    <cofactor evidence="1">
        <name>Mg(2+)</name>
        <dbReference type="ChEBI" id="CHEBI:18420"/>
    </cofactor>
</comment>
<dbReference type="PANTHER" id="PTHR12358">
    <property type="entry name" value="SPHINGOSINE KINASE"/>
    <property type="match status" value="1"/>
</dbReference>
<evidence type="ECO:0000256" key="4">
    <source>
        <dbReference type="ARBA" id="ARBA00022723"/>
    </source>
</evidence>
<dbReference type="SUPFAM" id="SSF111331">
    <property type="entry name" value="NAD kinase/diacylglycerol kinase-like"/>
    <property type="match status" value="1"/>
</dbReference>
<keyword evidence="10" id="KW-0594">Phospholipid biosynthesis</keyword>
<evidence type="ECO:0000256" key="7">
    <source>
        <dbReference type="ARBA" id="ARBA00022840"/>
    </source>
</evidence>
<keyword evidence="3" id="KW-0808">Transferase</keyword>
<dbReference type="NCBIfam" id="TIGR00147">
    <property type="entry name" value="YegS/Rv2252/BmrU family lipid kinase"/>
    <property type="match status" value="1"/>
</dbReference>
<evidence type="ECO:0000256" key="9">
    <source>
        <dbReference type="ARBA" id="ARBA00023098"/>
    </source>
</evidence>
<dbReference type="AlphaFoldDB" id="A0A098BY62"/>
<keyword evidence="2" id="KW-0444">Lipid biosynthesis</keyword>
<dbReference type="InterPro" id="IPR001206">
    <property type="entry name" value="Diacylglycerol_kinase_cat_dom"/>
</dbReference>
<evidence type="ECO:0000256" key="8">
    <source>
        <dbReference type="ARBA" id="ARBA00022842"/>
    </source>
</evidence>
<keyword evidence="11" id="KW-1208">Phospholipid metabolism</keyword>